<gene>
    <name evidence="2" type="ORF">IT779_17175</name>
</gene>
<dbReference type="RefSeq" id="WP_196150316.1">
    <property type="nucleotide sequence ID" value="NZ_JADMLG010000006.1"/>
</dbReference>
<organism evidence="2 3">
    <name type="scientific">Nocardia bovistercoris</name>
    <dbReference type="NCBI Taxonomy" id="2785916"/>
    <lineage>
        <taxon>Bacteria</taxon>
        <taxon>Bacillati</taxon>
        <taxon>Actinomycetota</taxon>
        <taxon>Actinomycetes</taxon>
        <taxon>Mycobacteriales</taxon>
        <taxon>Nocardiaceae</taxon>
        <taxon>Nocardia</taxon>
    </lineage>
</organism>
<sequence>MLKRLLGARGFMSAAVVLTVVVIAVVGFRLARPTPEMRGYCAEMPDSIGLYVGSAVTVLGVPIGRVTSIRPNGGTAHVEFSIPAQRRLPTDVGAVTVSDSIVADRKLALIGPEPSGPEWDSGRCITNTLTPRSLSQTFDALSELVAQLDGGDATTRPGALNALAEATAGSAESINTLILRLGSALDAPDAAIGHLGALLDRMAELARKANLRWPEIETSVSGLPRAFIDINEHIIAPIELLVDSIAEVLPQGNDLIRMLGSPGLRAIDGFSNLPRLLSVGIGSLTEIVRMTPAITTAFATAVDPATGQVVTGYTPAHLELPQHEASAVCAALRSITEQQCRVSATGATEIPALPLLLEAVSAR</sequence>
<dbReference type="EMBL" id="JADMLG010000006">
    <property type="protein sequence ID" value="MBH0778012.1"/>
    <property type="molecule type" value="Genomic_DNA"/>
</dbReference>
<dbReference type="Proteomes" id="UP000655751">
    <property type="component" value="Unassembled WGS sequence"/>
</dbReference>
<protein>
    <submittedName>
        <fullName evidence="2">MCE family protein</fullName>
    </submittedName>
</protein>
<name>A0A931N3R7_9NOCA</name>
<dbReference type="Pfam" id="PF02470">
    <property type="entry name" value="MlaD"/>
    <property type="match status" value="1"/>
</dbReference>
<dbReference type="InterPro" id="IPR003399">
    <property type="entry name" value="Mce/MlaD"/>
</dbReference>
<keyword evidence="3" id="KW-1185">Reference proteome</keyword>
<evidence type="ECO:0000313" key="2">
    <source>
        <dbReference type="EMBL" id="MBH0778012.1"/>
    </source>
</evidence>
<reference evidence="2" key="1">
    <citation type="submission" date="2020-11" db="EMBL/GenBank/DDBJ databases">
        <title>Nocardia NEAU-351.nov., a novel actinomycete isolated from the cow dung.</title>
        <authorList>
            <person name="Zhang X."/>
        </authorList>
    </citation>
    <scope>NUCLEOTIDE SEQUENCE</scope>
    <source>
        <strain evidence="2">NEAU-351</strain>
    </source>
</reference>
<feature type="domain" description="Mce/MlaD" evidence="1">
    <location>
        <begin position="41"/>
        <end position="110"/>
    </location>
</feature>
<evidence type="ECO:0000259" key="1">
    <source>
        <dbReference type="Pfam" id="PF02470"/>
    </source>
</evidence>
<dbReference type="InterPro" id="IPR052336">
    <property type="entry name" value="MlaD_Phospholipid_Transporter"/>
</dbReference>
<dbReference type="PANTHER" id="PTHR33371:SF4">
    <property type="entry name" value="INTERMEMBRANE PHOSPHOLIPID TRANSPORT SYSTEM BINDING PROTEIN MLAD"/>
    <property type="match status" value="1"/>
</dbReference>
<evidence type="ECO:0000313" key="3">
    <source>
        <dbReference type="Proteomes" id="UP000655751"/>
    </source>
</evidence>
<accession>A0A931N3R7</accession>
<proteinExistence type="predicted"/>
<dbReference type="AlphaFoldDB" id="A0A931N3R7"/>
<comment type="caution">
    <text evidence="2">The sequence shown here is derived from an EMBL/GenBank/DDBJ whole genome shotgun (WGS) entry which is preliminary data.</text>
</comment>
<dbReference type="PANTHER" id="PTHR33371">
    <property type="entry name" value="INTERMEMBRANE PHOSPHOLIPID TRANSPORT SYSTEM BINDING PROTEIN MLAD-RELATED"/>
    <property type="match status" value="1"/>
</dbReference>